<evidence type="ECO:0000256" key="4">
    <source>
        <dbReference type="ARBA" id="ARBA00023015"/>
    </source>
</evidence>
<feature type="domain" description="Nuclear receptor" evidence="10">
    <location>
        <begin position="234"/>
        <end position="323"/>
    </location>
</feature>
<dbReference type="Gene3D" id="3.30.50.10">
    <property type="entry name" value="Erythroid Transcription Factor GATA-1, subunit A"/>
    <property type="match status" value="1"/>
</dbReference>
<dbReference type="InterPro" id="IPR050274">
    <property type="entry name" value="Nuclear_hormone_rcpt_NR2"/>
</dbReference>
<comment type="caution">
    <text evidence="11">The sequence shown here is derived from an EMBL/GenBank/DDBJ whole genome shotgun (WGS) entry which is preliminary data.</text>
</comment>
<evidence type="ECO:0000256" key="6">
    <source>
        <dbReference type="ARBA" id="ARBA00023163"/>
    </source>
</evidence>
<dbReference type="GO" id="GO:0003700">
    <property type="term" value="F:DNA-binding transcription factor activity"/>
    <property type="evidence" value="ECO:0007669"/>
    <property type="project" value="InterPro"/>
</dbReference>
<feature type="compositionally biased region" description="Acidic residues" evidence="9">
    <location>
        <begin position="134"/>
        <end position="158"/>
    </location>
</feature>
<dbReference type="InterPro" id="IPR001628">
    <property type="entry name" value="Znf_hrmn_rcpt"/>
</dbReference>
<evidence type="ECO:0000256" key="2">
    <source>
        <dbReference type="ARBA" id="ARBA00022771"/>
    </source>
</evidence>
<feature type="compositionally biased region" description="Low complexity" evidence="9">
    <location>
        <begin position="165"/>
        <end position="176"/>
    </location>
</feature>
<reference evidence="11" key="1">
    <citation type="submission" date="2022-04" db="EMBL/GenBank/DDBJ databases">
        <authorList>
            <person name="Xu L."/>
            <person name="Lv Z."/>
        </authorList>
    </citation>
    <scope>NUCLEOTIDE SEQUENCE</scope>
    <source>
        <strain evidence="11">LV_2022a</strain>
    </source>
</reference>
<dbReference type="Proteomes" id="UP001292079">
    <property type="component" value="Unassembled WGS sequence"/>
</dbReference>
<evidence type="ECO:0000259" key="10">
    <source>
        <dbReference type="PROSITE" id="PS51030"/>
    </source>
</evidence>
<keyword evidence="2" id="KW-0863">Zinc-finger</keyword>
<keyword evidence="12" id="KW-1185">Reference proteome</keyword>
<gene>
    <name evidence="11" type="ORF">MN116_008295</name>
</gene>
<dbReference type="PRINTS" id="PR00047">
    <property type="entry name" value="STROIDFINGER"/>
</dbReference>
<protein>
    <recommendedName>
        <fullName evidence="10">Nuclear receptor domain-containing protein</fullName>
    </recommendedName>
</protein>
<organism evidence="11 12">
    <name type="scientific">Schistosoma mekongi</name>
    <name type="common">Parasitic worm</name>
    <dbReference type="NCBI Taxonomy" id="38744"/>
    <lineage>
        <taxon>Eukaryota</taxon>
        <taxon>Metazoa</taxon>
        <taxon>Spiralia</taxon>
        <taxon>Lophotrochozoa</taxon>
        <taxon>Platyhelminthes</taxon>
        <taxon>Trematoda</taxon>
        <taxon>Digenea</taxon>
        <taxon>Strigeidida</taxon>
        <taxon>Schistosomatoidea</taxon>
        <taxon>Schistosomatidae</taxon>
        <taxon>Schistosoma</taxon>
    </lineage>
</organism>
<reference evidence="11" key="2">
    <citation type="journal article" date="2023" name="Infect Dis Poverty">
        <title>Chromosome-scale genome of the human blood fluke Schistosoma mekongi and its implications for public health.</title>
        <authorList>
            <person name="Zhou M."/>
            <person name="Xu L."/>
            <person name="Xu D."/>
            <person name="Chen W."/>
            <person name="Khan J."/>
            <person name="Hu Y."/>
            <person name="Huang H."/>
            <person name="Wei H."/>
            <person name="Zhang Y."/>
            <person name="Chusongsang P."/>
            <person name="Tanasarnprasert K."/>
            <person name="Hu X."/>
            <person name="Limpanont Y."/>
            <person name="Lv Z."/>
        </authorList>
    </citation>
    <scope>NUCLEOTIDE SEQUENCE</scope>
    <source>
        <strain evidence="11">LV_2022a</strain>
    </source>
</reference>
<evidence type="ECO:0000256" key="9">
    <source>
        <dbReference type="SAM" id="MobiDB-lite"/>
    </source>
</evidence>
<proteinExistence type="predicted"/>
<keyword evidence="5" id="KW-0238">DNA-binding</keyword>
<keyword evidence="7" id="KW-0675">Receptor</keyword>
<dbReference type="Pfam" id="PF00105">
    <property type="entry name" value="zf-C4"/>
    <property type="match status" value="1"/>
</dbReference>
<dbReference type="SUPFAM" id="SSF57716">
    <property type="entry name" value="Glucocorticoid receptor-like (DNA-binding domain)"/>
    <property type="match status" value="1"/>
</dbReference>
<evidence type="ECO:0000313" key="12">
    <source>
        <dbReference type="Proteomes" id="UP001292079"/>
    </source>
</evidence>
<dbReference type="SMART" id="SM00399">
    <property type="entry name" value="ZnF_C4"/>
    <property type="match status" value="1"/>
</dbReference>
<feature type="region of interest" description="Disordered" evidence="9">
    <location>
        <begin position="109"/>
        <end position="182"/>
    </location>
</feature>
<dbReference type="AlphaFoldDB" id="A0AAE2D1P7"/>
<keyword evidence="4" id="KW-0805">Transcription regulation</keyword>
<evidence type="ECO:0000313" key="11">
    <source>
        <dbReference type="EMBL" id="KAK4468128.1"/>
    </source>
</evidence>
<keyword evidence="1" id="KW-0479">Metal-binding</keyword>
<keyword evidence="8" id="KW-0539">Nucleus</keyword>
<evidence type="ECO:0000256" key="8">
    <source>
        <dbReference type="ARBA" id="ARBA00023242"/>
    </source>
</evidence>
<dbReference type="GO" id="GO:0008270">
    <property type="term" value="F:zinc ion binding"/>
    <property type="evidence" value="ECO:0007669"/>
    <property type="project" value="UniProtKB-KW"/>
</dbReference>
<evidence type="ECO:0000256" key="7">
    <source>
        <dbReference type="ARBA" id="ARBA00023170"/>
    </source>
</evidence>
<dbReference type="GO" id="GO:0043565">
    <property type="term" value="F:sequence-specific DNA binding"/>
    <property type="evidence" value="ECO:0007669"/>
    <property type="project" value="InterPro"/>
</dbReference>
<dbReference type="PROSITE" id="PS51030">
    <property type="entry name" value="NUCLEAR_REC_DBD_2"/>
    <property type="match status" value="1"/>
</dbReference>
<dbReference type="InterPro" id="IPR013088">
    <property type="entry name" value="Znf_NHR/GATA"/>
</dbReference>
<keyword evidence="6" id="KW-0804">Transcription</keyword>
<keyword evidence="3" id="KW-0862">Zinc</keyword>
<sequence length="1223" mass="139077">MDTIMQIGGFPNLSTLARMNEKHNFHTTHNNNNNINKHNVCTNNTNNNHISESQTITIVTTPQSTGSIDTIASLKHYSMFPEWNRKTSFHKMKQMQSQEYQFMRQNMQSNRNPINSNKRIGGAGSTVIRSMDNNNDDYDDDDVDDDGNIDESDDDAEADGEHSTNNSNNDNNIINSPSPPKLTAQIQRNIGRKKISRIEVNEQSFQGATDQQQHQDIKRIATSTYPTSNRILLDIPCHVCEDHSSGKHYGIYACDGYKDLGTIINWRSIRRNRQYTCKSRGPTIASKSGIVVCRVDKSHRNQCRACRLTKCLEVGMNKDAVQHERGPRNSTLRRQVALYMNDHHNIHKSPVHRQSHQFYQHLHSQQQLSQSPTLSSLRQPTSFSQISQPLTSLSSSSSLSSALGTFLTPTQTLSTKSIHTNDLLSMTYGTSLNVNNIIDNKNDNKNETIHSNNPLSMNNIIDFANSAYMCLKSTGTSLSTSSTTPTITEVNTATNIATTTTVTTTYNDANHLGNILFSTANFTSCPTTSTVNINNNNNNINYYLNCLPSMFNLSNPFCLNFPNINYFPTINRCTIPLCDNNINNTISNNTNNVDSNSFVTTTNSITTTTATTTTTTTTNTTTNNSDSNIDMNDLTSSNQSEKLNIEANNQSNLQYQSYNLLNQKLLNNLHDNHDVNNSNNNSNSNNVLLSSEMLKSSINLNKSTYLLSNNENTYLNNLTNEQINIKHTWNKALAFAKLCLPDLFTYSSNVLYNNDNNLINSIDNDHCIDYYTKSLMPIQSLLKFTNNNNNINHEKLISLPPWLMSTYNYFTSCLLQSNSMNNNTIDINHHNINSMNSINQDYNILTGNKISDYSLHTIPISQPMVTTYPYISYYNDSSLLNLSSSQTIDDNKMKNSSNTCFLNDSELINKRCESVQQKENQYQPLPPSYSEAMKNQINTLSNGLLSMNNLNKPTTLTTTSTYSIFNQANNNNNNNNNNSNSSSSPIIHELFQLPFNSMPLIQQFNVSNPLISSPMFTSILENTITKCLPLNIIQFYLNQLLFQLIKWLCQFRPDYKMNEYFNYYKMHYLWLEFVCKPLVTSWNNIKKQDTDLLSTLSGSNSIIQLFSELIILKLNEKEMDWLKMVMLFSTSTKDELHDSVQQHPQYYALKYYQVILKGCPIRQGQILHLIQTLNSCINLKFGFPYTWIKYYLEYIFQLSTEKLQPILKHMMLTALETSDMIIT</sequence>
<dbReference type="PANTHER" id="PTHR24083">
    <property type="entry name" value="NUCLEAR HORMONE RECEPTOR"/>
    <property type="match status" value="1"/>
</dbReference>
<evidence type="ECO:0000256" key="5">
    <source>
        <dbReference type="ARBA" id="ARBA00023125"/>
    </source>
</evidence>
<dbReference type="EMBL" id="JALJAT010000007">
    <property type="protein sequence ID" value="KAK4468128.1"/>
    <property type="molecule type" value="Genomic_DNA"/>
</dbReference>
<accession>A0AAE2D1P7</accession>
<name>A0AAE2D1P7_SCHME</name>
<evidence type="ECO:0000256" key="1">
    <source>
        <dbReference type="ARBA" id="ARBA00022723"/>
    </source>
</evidence>
<feature type="compositionally biased region" description="Polar residues" evidence="9">
    <location>
        <begin position="109"/>
        <end position="118"/>
    </location>
</feature>
<evidence type="ECO:0000256" key="3">
    <source>
        <dbReference type="ARBA" id="ARBA00022833"/>
    </source>
</evidence>